<dbReference type="EMBL" id="QXFU01002172">
    <property type="protein sequence ID" value="KAE8989400.1"/>
    <property type="molecule type" value="Genomic_DNA"/>
</dbReference>
<accession>A0A6A3J474</accession>
<keyword evidence="1" id="KW-1133">Transmembrane helix</keyword>
<feature type="transmembrane region" description="Helical" evidence="1">
    <location>
        <begin position="51"/>
        <end position="74"/>
    </location>
</feature>
<protein>
    <submittedName>
        <fullName evidence="2">Uncharacterized protein</fullName>
    </submittedName>
</protein>
<evidence type="ECO:0000313" key="3">
    <source>
        <dbReference type="Proteomes" id="UP000435112"/>
    </source>
</evidence>
<keyword evidence="1" id="KW-0472">Membrane</keyword>
<evidence type="ECO:0000256" key="1">
    <source>
        <dbReference type="SAM" id="Phobius"/>
    </source>
</evidence>
<dbReference type="Proteomes" id="UP000435112">
    <property type="component" value="Unassembled WGS sequence"/>
</dbReference>
<sequence length="104" mass="11742">MPAFNLTVPLGYQHYFLSTDDAYDGVYDASLSTSGSTSSNATSESSKYKTVFIVFLVLFVVAVAITAFFVYRWYKLKRDKADQRTTEDLQQHIEISSPVQLIVK</sequence>
<gene>
    <name evidence="2" type="ORF">PR002_g21457</name>
</gene>
<reference evidence="2 3" key="1">
    <citation type="submission" date="2018-09" db="EMBL/GenBank/DDBJ databases">
        <title>Genomic investigation of the strawberry pathogen Phytophthora fragariae indicates pathogenicity is determined by transcriptional variation in three key races.</title>
        <authorList>
            <person name="Adams T.M."/>
            <person name="Armitage A.D."/>
            <person name="Sobczyk M.K."/>
            <person name="Bates H.J."/>
            <person name="Dunwell J.M."/>
            <person name="Nellist C.F."/>
            <person name="Harrison R.J."/>
        </authorList>
    </citation>
    <scope>NUCLEOTIDE SEQUENCE [LARGE SCALE GENOMIC DNA]</scope>
    <source>
        <strain evidence="2 3">SCRP324</strain>
    </source>
</reference>
<keyword evidence="1" id="KW-0812">Transmembrane</keyword>
<comment type="caution">
    <text evidence="2">The sequence shown here is derived from an EMBL/GenBank/DDBJ whole genome shotgun (WGS) entry which is preliminary data.</text>
</comment>
<name>A0A6A3J474_9STRA</name>
<proteinExistence type="predicted"/>
<evidence type="ECO:0000313" key="2">
    <source>
        <dbReference type="EMBL" id="KAE8989400.1"/>
    </source>
</evidence>
<dbReference type="AlphaFoldDB" id="A0A6A3J474"/>
<organism evidence="2 3">
    <name type="scientific">Phytophthora rubi</name>
    <dbReference type="NCBI Taxonomy" id="129364"/>
    <lineage>
        <taxon>Eukaryota</taxon>
        <taxon>Sar</taxon>
        <taxon>Stramenopiles</taxon>
        <taxon>Oomycota</taxon>
        <taxon>Peronosporomycetes</taxon>
        <taxon>Peronosporales</taxon>
        <taxon>Peronosporaceae</taxon>
        <taxon>Phytophthora</taxon>
    </lineage>
</organism>